<organism evidence="1">
    <name type="scientific">marine metagenome</name>
    <dbReference type="NCBI Taxonomy" id="408172"/>
    <lineage>
        <taxon>unclassified sequences</taxon>
        <taxon>metagenomes</taxon>
        <taxon>ecological metagenomes</taxon>
    </lineage>
</organism>
<accession>A0A382Y901</accession>
<name>A0A382Y901_9ZZZZ</name>
<sequence>MKQKYQQGDVLLVAVTKRVESDIKTECKIEKGGDKEGKVILALGEATGHHHRFELNKLDPAVTVSTLHERYGRYRRSGYRDDPSYYLVEGGPATLYHEEHNPLEIPPGLYRRTIIREFDHISNSFREVLD</sequence>
<evidence type="ECO:0000313" key="1">
    <source>
        <dbReference type="EMBL" id="SVD79786.1"/>
    </source>
</evidence>
<proteinExistence type="predicted"/>
<dbReference type="AlphaFoldDB" id="A0A382Y901"/>
<reference evidence="1" key="1">
    <citation type="submission" date="2018-05" db="EMBL/GenBank/DDBJ databases">
        <authorList>
            <person name="Lanie J.A."/>
            <person name="Ng W.-L."/>
            <person name="Kazmierczak K.M."/>
            <person name="Andrzejewski T.M."/>
            <person name="Davidsen T.M."/>
            <person name="Wayne K.J."/>
            <person name="Tettelin H."/>
            <person name="Glass J.I."/>
            <person name="Rusch D."/>
            <person name="Podicherti R."/>
            <person name="Tsui H.-C.T."/>
            <person name="Winkler M.E."/>
        </authorList>
    </citation>
    <scope>NUCLEOTIDE SEQUENCE</scope>
</reference>
<gene>
    <name evidence="1" type="ORF">METZ01_LOCUS432640</name>
</gene>
<dbReference type="EMBL" id="UINC01173920">
    <property type="protein sequence ID" value="SVD79786.1"/>
    <property type="molecule type" value="Genomic_DNA"/>
</dbReference>
<protein>
    <submittedName>
        <fullName evidence="1">Uncharacterized protein</fullName>
    </submittedName>
</protein>